<sequence length="81" mass="9083">MSASYTYIHELLADEVRLLRLCHGDLTALRIAGTQIVLDDASPLDRQDRIHALQRLAELALQAASELRTGRRDDEAEVADR</sequence>
<keyword evidence="2" id="KW-1185">Reference proteome</keyword>
<dbReference type="EMBL" id="CP022753">
    <property type="protein sequence ID" value="ASU81483.1"/>
    <property type="molecule type" value="Genomic_DNA"/>
</dbReference>
<reference evidence="1 2" key="1">
    <citation type="submission" date="2017-08" db="EMBL/GenBank/DDBJ databases">
        <title>The complete genome sequence of Nocardiopsis gilva YIM 90087.</title>
        <authorList>
            <person name="Yin M."/>
            <person name="Tang S."/>
        </authorList>
    </citation>
    <scope>NUCLEOTIDE SEQUENCE [LARGE SCALE GENOMIC DNA]</scope>
    <source>
        <strain evidence="1 2">YIM 90087</strain>
    </source>
</reference>
<name>A0A223S019_9ACTN</name>
<dbReference type="Proteomes" id="UP000215005">
    <property type="component" value="Chromosome"/>
</dbReference>
<dbReference type="KEGG" id="ngv:CDO52_00625"/>
<evidence type="ECO:0000313" key="2">
    <source>
        <dbReference type="Proteomes" id="UP000215005"/>
    </source>
</evidence>
<evidence type="ECO:0000313" key="1">
    <source>
        <dbReference type="EMBL" id="ASU81483.1"/>
    </source>
</evidence>
<accession>A0A223S019</accession>
<organism evidence="1 2">
    <name type="scientific">Nocardiopsis gilva YIM 90087</name>
    <dbReference type="NCBI Taxonomy" id="1235441"/>
    <lineage>
        <taxon>Bacteria</taxon>
        <taxon>Bacillati</taxon>
        <taxon>Actinomycetota</taxon>
        <taxon>Actinomycetes</taxon>
        <taxon>Streptosporangiales</taxon>
        <taxon>Nocardiopsidaceae</taxon>
        <taxon>Nocardiopsis</taxon>
    </lineage>
</organism>
<dbReference type="AlphaFoldDB" id="A0A223S019"/>
<dbReference type="RefSeq" id="WP_017619476.1">
    <property type="nucleotide sequence ID" value="NZ_ANBG01000245.1"/>
</dbReference>
<gene>
    <name evidence="1" type="ORF">CDO52_00625</name>
</gene>
<proteinExistence type="predicted"/>
<protein>
    <submittedName>
        <fullName evidence="1">Uncharacterized protein</fullName>
    </submittedName>
</protein>